<evidence type="ECO:0000256" key="1">
    <source>
        <dbReference type="ARBA" id="ARBA00022980"/>
    </source>
</evidence>
<dbReference type="EMBL" id="JAOAOG010000026">
    <property type="protein sequence ID" value="KAJ6254205.1"/>
    <property type="molecule type" value="Genomic_DNA"/>
</dbReference>
<feature type="region of interest" description="Disordered" evidence="3">
    <location>
        <begin position="1"/>
        <end position="29"/>
    </location>
</feature>
<sequence length="128" mass="14982">MGKVHGSLTRAGKVRNQTPKVEKLPKKKKLTGRAKMRFLYNKRFVHRLNSIFLNQTHQFTTISFQPIFHGSLTRAGKVRNQTPKVEKLPKKKKLTGRAKMRFLYNKRFVHVVEEQGRRRTGPNSNKNK</sequence>
<evidence type="ECO:0000256" key="3">
    <source>
        <dbReference type="SAM" id="MobiDB-lite"/>
    </source>
</evidence>
<evidence type="ECO:0000313" key="5">
    <source>
        <dbReference type="Proteomes" id="UP001150062"/>
    </source>
</evidence>
<reference evidence="4" key="1">
    <citation type="submission" date="2022-08" db="EMBL/GenBank/DDBJ databases">
        <title>Novel sulfate-reducing endosymbionts in the free-living metamonad Anaeramoeba.</title>
        <authorList>
            <person name="Jerlstrom-Hultqvist J."/>
            <person name="Cepicka I."/>
            <person name="Gallot-Lavallee L."/>
            <person name="Salas-Leiva D."/>
            <person name="Curtis B.A."/>
            <person name="Zahonova K."/>
            <person name="Pipaliya S."/>
            <person name="Dacks J."/>
            <person name="Roger A.J."/>
        </authorList>
    </citation>
    <scope>NUCLEOTIDE SEQUENCE</scope>
    <source>
        <strain evidence="4">Schooner1</strain>
    </source>
</reference>
<dbReference type="PANTHER" id="PTHR12650">
    <property type="entry name" value="40S RIBOSOMAL PROTEIN S30/UBIQUITIN-LIKE PROTEIN FUBI"/>
    <property type="match status" value="1"/>
</dbReference>
<accession>A0ABQ8ZBE9</accession>
<protein>
    <submittedName>
        <fullName evidence="4">40S ribosomal protein S30/UBIQUITIN-LIKE PROTEIN FUBI</fullName>
    </submittedName>
</protein>
<organism evidence="4 5">
    <name type="scientific">Anaeramoeba flamelloides</name>
    <dbReference type="NCBI Taxonomy" id="1746091"/>
    <lineage>
        <taxon>Eukaryota</taxon>
        <taxon>Metamonada</taxon>
        <taxon>Anaeramoebidae</taxon>
        <taxon>Anaeramoeba</taxon>
    </lineage>
</organism>
<evidence type="ECO:0000256" key="2">
    <source>
        <dbReference type="ARBA" id="ARBA00023274"/>
    </source>
</evidence>
<comment type="caution">
    <text evidence="4">The sequence shown here is derived from an EMBL/GenBank/DDBJ whole genome shotgun (WGS) entry which is preliminary data.</text>
</comment>
<dbReference type="Proteomes" id="UP001150062">
    <property type="component" value="Unassembled WGS sequence"/>
</dbReference>
<dbReference type="Pfam" id="PF04758">
    <property type="entry name" value="Ribosomal_S30"/>
    <property type="match status" value="2"/>
</dbReference>
<dbReference type="InterPro" id="IPR006846">
    <property type="entry name" value="Ribosomal_eS30"/>
</dbReference>
<evidence type="ECO:0000313" key="4">
    <source>
        <dbReference type="EMBL" id="KAJ6254205.1"/>
    </source>
</evidence>
<name>A0ABQ8ZBE9_9EUKA</name>
<keyword evidence="2" id="KW-0687">Ribonucleoprotein</keyword>
<keyword evidence="5" id="KW-1185">Reference proteome</keyword>
<keyword evidence="1" id="KW-0689">Ribosomal protein</keyword>
<proteinExistence type="predicted"/>
<gene>
    <name evidence="4" type="ORF">M0813_12763</name>
</gene>
<dbReference type="PANTHER" id="PTHR12650:SF15">
    <property type="entry name" value="RIBOSOMAL PROTEIN S30, ISOFORM A"/>
    <property type="match status" value="1"/>
</dbReference>